<dbReference type="InterPro" id="IPR006675">
    <property type="entry name" value="HDIG_dom"/>
</dbReference>
<evidence type="ECO:0000313" key="2">
    <source>
        <dbReference type="EMBL" id="OGY18675.1"/>
    </source>
</evidence>
<dbReference type="Proteomes" id="UP000179233">
    <property type="component" value="Unassembled WGS sequence"/>
</dbReference>
<dbReference type="Gene3D" id="1.10.3210.10">
    <property type="entry name" value="Hypothetical protein af1432"/>
    <property type="match status" value="1"/>
</dbReference>
<dbReference type="Pfam" id="PF01966">
    <property type="entry name" value="HD"/>
    <property type="match status" value="1"/>
</dbReference>
<dbReference type="EMBL" id="MHCJ01000003">
    <property type="protein sequence ID" value="OGY18675.1"/>
    <property type="molecule type" value="Genomic_DNA"/>
</dbReference>
<name>A0A1G1VTE8_9BACT</name>
<reference evidence="2 3" key="1">
    <citation type="journal article" date="2016" name="Nat. Commun.">
        <title>Thousands of microbial genomes shed light on interconnected biogeochemical processes in an aquifer system.</title>
        <authorList>
            <person name="Anantharaman K."/>
            <person name="Brown C.T."/>
            <person name="Hug L.A."/>
            <person name="Sharon I."/>
            <person name="Castelle C.J."/>
            <person name="Probst A.J."/>
            <person name="Thomas B.C."/>
            <person name="Singh A."/>
            <person name="Wilkins M.J."/>
            <person name="Karaoz U."/>
            <person name="Brodie E.L."/>
            <person name="Williams K.H."/>
            <person name="Hubbard S.S."/>
            <person name="Banfield J.F."/>
        </authorList>
    </citation>
    <scope>NUCLEOTIDE SEQUENCE [LARGE SCALE GENOMIC DNA]</scope>
</reference>
<accession>A0A1G1VTE8</accession>
<keyword evidence="2" id="KW-0378">Hydrolase</keyword>
<organism evidence="2 3">
    <name type="scientific">Candidatus Chisholmbacteria bacterium RIFCSPHIGHO2_01_FULL_52_32</name>
    <dbReference type="NCBI Taxonomy" id="1797591"/>
    <lineage>
        <taxon>Bacteria</taxon>
        <taxon>Candidatus Chisholmiibacteriota</taxon>
    </lineage>
</organism>
<dbReference type="InterPro" id="IPR006674">
    <property type="entry name" value="HD_domain"/>
</dbReference>
<sequence length="183" mass="20675">MTRQEALEIVKQYVKNINLRRHMFAVEAAMAAYAEKFGEDEQRYRVAGLLHDFDWEIHPTLKEHPQEGAKILREKGVDEEMIQTILSHADHTGIARTKRIDKALAACDEITGLIVAVTLVRPSKKLSDVTLESVQKKWKTKEFARGVNREDIEKSAADLGVDVWDHVQTVLDAMKSIAGEIGL</sequence>
<dbReference type="AlphaFoldDB" id="A0A1G1VTE8"/>
<dbReference type="NCBIfam" id="TIGR00277">
    <property type="entry name" value="HDIG"/>
    <property type="match status" value="1"/>
</dbReference>
<dbReference type="PANTHER" id="PTHR38659:SF1">
    <property type="entry name" value="METAL DEPENDENT PHOSPHOHYDROLASE"/>
    <property type="match status" value="1"/>
</dbReference>
<feature type="domain" description="HD" evidence="1">
    <location>
        <begin position="21"/>
        <end position="103"/>
    </location>
</feature>
<dbReference type="PANTHER" id="PTHR38659">
    <property type="entry name" value="METAL-DEPENDENT PHOSPHOHYDROLASE"/>
    <property type="match status" value="1"/>
</dbReference>
<dbReference type="GO" id="GO:0016787">
    <property type="term" value="F:hydrolase activity"/>
    <property type="evidence" value="ECO:0007669"/>
    <property type="project" value="UniProtKB-KW"/>
</dbReference>
<comment type="caution">
    <text evidence="2">The sequence shown here is derived from an EMBL/GenBank/DDBJ whole genome shotgun (WGS) entry which is preliminary data.</text>
</comment>
<gene>
    <name evidence="2" type="ORF">A2786_04210</name>
</gene>
<protein>
    <submittedName>
        <fullName evidence="2">HAD family hydrolase</fullName>
    </submittedName>
</protein>
<dbReference type="SUPFAM" id="SSF109604">
    <property type="entry name" value="HD-domain/PDEase-like"/>
    <property type="match status" value="1"/>
</dbReference>
<proteinExistence type="predicted"/>
<evidence type="ECO:0000259" key="1">
    <source>
        <dbReference type="Pfam" id="PF01966"/>
    </source>
</evidence>
<evidence type="ECO:0000313" key="3">
    <source>
        <dbReference type="Proteomes" id="UP000179233"/>
    </source>
</evidence>